<reference evidence="2 3" key="1">
    <citation type="submission" date="2017-09" db="EMBL/GenBank/DDBJ databases">
        <authorList>
            <person name="Cai C."/>
            <person name="Leks W."/>
            <person name="Ratusnik R."/>
            <person name="Van Cor S."/>
            <person name="Cai C."/>
            <person name="Mao B."/>
            <person name="Saunders L."/>
            <person name="Warner M.H."/>
            <person name="Garlena R.A."/>
            <person name="Russell D.A."/>
            <person name="Pope W.H."/>
            <person name="Jacobs-Sera D."/>
            <person name="Hendrix R.W."/>
            <person name="Hatfull G.F."/>
        </authorList>
    </citation>
    <scope>NUCLEOTIDE SEQUENCE [LARGE SCALE GENOMIC DNA]</scope>
</reference>
<proteinExistence type="predicted"/>
<gene>
    <name evidence="2" type="ORF">SEA_CINDARADIX_13</name>
</gene>
<feature type="region of interest" description="Disordered" evidence="1">
    <location>
        <begin position="137"/>
        <end position="162"/>
    </location>
</feature>
<feature type="region of interest" description="Disordered" evidence="1">
    <location>
        <begin position="1"/>
        <end position="61"/>
    </location>
</feature>
<evidence type="ECO:0000313" key="3">
    <source>
        <dbReference type="Proteomes" id="UP000228693"/>
    </source>
</evidence>
<name>A0A2D1G8Q6_9CAUD</name>
<protein>
    <submittedName>
        <fullName evidence="2">Scaffolding protein</fullName>
    </submittedName>
</protein>
<feature type="compositionally biased region" description="Basic and acidic residues" evidence="1">
    <location>
        <begin position="34"/>
        <end position="48"/>
    </location>
</feature>
<organism evidence="2 3">
    <name type="scientific">Mycobacterium phage Cindaradix</name>
    <dbReference type="NCBI Taxonomy" id="2041524"/>
    <lineage>
        <taxon>Viruses</taxon>
        <taxon>Duplodnaviria</taxon>
        <taxon>Heunggongvirae</taxon>
        <taxon>Uroviricota</taxon>
        <taxon>Caudoviricetes</taxon>
        <taxon>Backyardiganvirus</taxon>
        <taxon>Backyardiganvirus cindaradix</taxon>
    </lineage>
</organism>
<sequence length="174" mass="18515">MADNDTQTPDTPVSTEGATPEGNPPAAPVAPETFSREYVEELRRENAKARTSKNQAVEDAKAEVRKEYEAKLAEKDTAYAELQNQLGEAWIELEKVYTTIDAKVPSDRVRAFAAILQGSDKESISESAKSAKQLFGGMTGTVPAVDPTQGSGGGKHTPLNGDPILDAIKKAVGA</sequence>
<keyword evidence="3" id="KW-1185">Reference proteome</keyword>
<accession>A0A2D1G8Q6</accession>
<evidence type="ECO:0000313" key="2">
    <source>
        <dbReference type="EMBL" id="ATN88087.1"/>
    </source>
</evidence>
<evidence type="ECO:0000256" key="1">
    <source>
        <dbReference type="SAM" id="MobiDB-lite"/>
    </source>
</evidence>
<dbReference type="EMBL" id="MF919498">
    <property type="protein sequence ID" value="ATN88087.1"/>
    <property type="molecule type" value="Genomic_DNA"/>
</dbReference>
<feature type="compositionally biased region" description="Polar residues" evidence="1">
    <location>
        <begin position="1"/>
        <end position="17"/>
    </location>
</feature>
<dbReference type="Proteomes" id="UP000228693">
    <property type="component" value="Segment"/>
</dbReference>